<keyword evidence="14" id="KW-1185">Reference proteome</keyword>
<evidence type="ECO:0000256" key="9">
    <source>
        <dbReference type="ARBA" id="ARBA00023102"/>
    </source>
</evidence>
<proteinExistence type="inferred from homology"/>
<feature type="domain" description="Aminotransferase class I/classII large" evidence="12">
    <location>
        <begin position="35"/>
        <end position="359"/>
    </location>
</feature>
<keyword evidence="6 11" id="KW-0028">Amino-acid biosynthesis</keyword>
<dbReference type="InterPro" id="IPR015421">
    <property type="entry name" value="PyrdxlP-dep_Trfase_major"/>
</dbReference>
<dbReference type="HAMAP" id="MF_01023">
    <property type="entry name" value="HisC_aminotrans_2"/>
    <property type="match status" value="1"/>
</dbReference>
<feature type="modified residue" description="N6-(pyridoxal phosphate)lysine" evidence="11">
    <location>
        <position position="229"/>
    </location>
</feature>
<evidence type="ECO:0000313" key="14">
    <source>
        <dbReference type="Proteomes" id="UP000671879"/>
    </source>
</evidence>
<dbReference type="GO" id="GO:0004400">
    <property type="term" value="F:histidinol-phosphate transaminase activity"/>
    <property type="evidence" value="ECO:0007669"/>
    <property type="project" value="UniProtKB-UniRule"/>
</dbReference>
<dbReference type="AlphaFoldDB" id="A0A9Q7ALE1"/>
<dbReference type="Proteomes" id="UP000671879">
    <property type="component" value="Chromosome"/>
</dbReference>
<comment type="pathway">
    <text evidence="2 11">Amino-acid biosynthesis; L-histidine biosynthesis; L-histidine from 5-phospho-alpha-D-ribose 1-diphosphate: step 7/9.</text>
</comment>
<comment type="cofactor">
    <cofactor evidence="1 11">
        <name>pyridoxal 5'-phosphate</name>
        <dbReference type="ChEBI" id="CHEBI:597326"/>
    </cofactor>
</comment>
<dbReference type="EMBL" id="CP072943">
    <property type="protein sequence ID" value="QTX33590.1"/>
    <property type="molecule type" value="Genomic_DNA"/>
</dbReference>
<dbReference type="EC" id="2.6.1.9" evidence="11"/>
<name>A0A9Q7ALE1_9BACT</name>
<dbReference type="Pfam" id="PF00155">
    <property type="entry name" value="Aminotran_1_2"/>
    <property type="match status" value="1"/>
</dbReference>
<dbReference type="KEGG" id="aram:KAR29_07005"/>
<dbReference type="InterPro" id="IPR050106">
    <property type="entry name" value="HistidinolP_aminotransfase"/>
</dbReference>
<keyword evidence="7 11" id="KW-0808">Transferase</keyword>
<dbReference type="SUPFAM" id="SSF53383">
    <property type="entry name" value="PLP-dependent transferases"/>
    <property type="match status" value="1"/>
</dbReference>
<dbReference type="InterPro" id="IPR015422">
    <property type="entry name" value="PyrdxlP-dep_Trfase_small"/>
</dbReference>
<dbReference type="Gene3D" id="3.90.1150.10">
    <property type="entry name" value="Aspartate Aminotransferase, domain 1"/>
    <property type="match status" value="1"/>
</dbReference>
<evidence type="ECO:0000256" key="2">
    <source>
        <dbReference type="ARBA" id="ARBA00005011"/>
    </source>
</evidence>
<sequence length="371" mass="41062">MAWLDRLTRKSLVDLEAYRPGKPIGEVQRELGLDNVVRLSSNENPWPLPEPVREAVLNAALDVSRYPDPAAYHLKRAIARKWGVSPSEVMVGTGTEGVLYSLFQAIIDEGDEVVFPVPTYSLYRLSATAAGAVCIEVPLGEDLMPNIQGLADSCTTKTKAVVLCNPNNPTGLFVARDDLIKLSNQLESKQTLLIIDEAYAEYVSDPFYLNGVDLFRQLGTVVILRTFSKIYGLAGLRIGYAIAPKPIVDSYAKVRRVFSVTQAGLAAAVVALDQQDYILNIREKTISEREKTTKALKEMGVKVSQTHTNFMLIKIEKSDLICDALLKEGIIVRPGSDFGMSNHIRVTVGLKEENERFVATLRKVLRRLGVR</sequence>
<evidence type="ECO:0000256" key="10">
    <source>
        <dbReference type="ARBA" id="ARBA00047481"/>
    </source>
</evidence>
<evidence type="ECO:0000256" key="5">
    <source>
        <dbReference type="ARBA" id="ARBA00022576"/>
    </source>
</evidence>
<evidence type="ECO:0000256" key="11">
    <source>
        <dbReference type="HAMAP-Rule" id="MF_01023"/>
    </source>
</evidence>
<evidence type="ECO:0000256" key="8">
    <source>
        <dbReference type="ARBA" id="ARBA00022898"/>
    </source>
</evidence>
<dbReference type="InterPro" id="IPR005861">
    <property type="entry name" value="HisP_aminotrans"/>
</dbReference>
<gene>
    <name evidence="11 13" type="primary">hisC</name>
    <name evidence="13" type="ORF">KAR29_07005</name>
</gene>
<keyword evidence="8 11" id="KW-0663">Pyridoxal phosphate</keyword>
<dbReference type="GO" id="GO:0030170">
    <property type="term" value="F:pyridoxal phosphate binding"/>
    <property type="evidence" value="ECO:0007669"/>
    <property type="project" value="InterPro"/>
</dbReference>
<comment type="similarity">
    <text evidence="3 11">Belongs to the class-II pyridoxal-phosphate-dependent aminotransferase family. Histidinol-phosphate aminotransferase subfamily.</text>
</comment>
<evidence type="ECO:0000259" key="12">
    <source>
        <dbReference type="Pfam" id="PF00155"/>
    </source>
</evidence>
<comment type="catalytic activity">
    <reaction evidence="10 11">
        <text>L-histidinol phosphate + 2-oxoglutarate = 3-(imidazol-4-yl)-2-oxopropyl phosphate + L-glutamate</text>
        <dbReference type="Rhea" id="RHEA:23744"/>
        <dbReference type="ChEBI" id="CHEBI:16810"/>
        <dbReference type="ChEBI" id="CHEBI:29985"/>
        <dbReference type="ChEBI" id="CHEBI:57766"/>
        <dbReference type="ChEBI" id="CHEBI:57980"/>
        <dbReference type="EC" id="2.6.1.9"/>
    </reaction>
</comment>
<evidence type="ECO:0000256" key="4">
    <source>
        <dbReference type="ARBA" id="ARBA00011738"/>
    </source>
</evidence>
<dbReference type="NCBIfam" id="TIGR01141">
    <property type="entry name" value="hisC"/>
    <property type="match status" value="1"/>
</dbReference>
<evidence type="ECO:0000256" key="3">
    <source>
        <dbReference type="ARBA" id="ARBA00007970"/>
    </source>
</evidence>
<dbReference type="RefSeq" id="WP_274374874.1">
    <property type="nucleotide sequence ID" value="NZ_CP072943.1"/>
</dbReference>
<reference evidence="14" key="1">
    <citation type="submission" date="2021-04" db="EMBL/GenBank/DDBJ databases">
        <title>A novel Synergistetes isolate from a pyrite-forming mixed culture.</title>
        <authorList>
            <person name="Bunk B."/>
            <person name="Sproer C."/>
            <person name="Spring S."/>
            <person name="Pester M."/>
        </authorList>
    </citation>
    <scope>NUCLEOTIDE SEQUENCE [LARGE SCALE GENOMIC DNA]</scope>
    <source>
        <strain evidence="14">J.5.4.2-T.3.5.2</strain>
    </source>
</reference>
<keyword evidence="9 11" id="KW-0368">Histidine biosynthesis</keyword>
<dbReference type="Gene3D" id="3.40.640.10">
    <property type="entry name" value="Type I PLP-dependent aspartate aminotransferase-like (Major domain)"/>
    <property type="match status" value="1"/>
</dbReference>
<dbReference type="GO" id="GO:0000105">
    <property type="term" value="P:L-histidine biosynthetic process"/>
    <property type="evidence" value="ECO:0007669"/>
    <property type="project" value="UniProtKB-UniRule"/>
</dbReference>
<evidence type="ECO:0000256" key="6">
    <source>
        <dbReference type="ARBA" id="ARBA00022605"/>
    </source>
</evidence>
<evidence type="ECO:0000256" key="7">
    <source>
        <dbReference type="ARBA" id="ARBA00022679"/>
    </source>
</evidence>
<comment type="subunit">
    <text evidence="4 11">Homodimer.</text>
</comment>
<evidence type="ECO:0000313" key="13">
    <source>
        <dbReference type="EMBL" id="QTX33590.1"/>
    </source>
</evidence>
<keyword evidence="5 11" id="KW-0032">Aminotransferase</keyword>
<dbReference type="InterPro" id="IPR015424">
    <property type="entry name" value="PyrdxlP-dep_Trfase"/>
</dbReference>
<dbReference type="PANTHER" id="PTHR43643">
    <property type="entry name" value="HISTIDINOL-PHOSPHATE AMINOTRANSFERASE 2"/>
    <property type="match status" value="1"/>
</dbReference>
<accession>A0A9Q7ALE1</accession>
<organism evidence="13 14">
    <name type="scientific">Aminithiophilus ramosus</name>
    <dbReference type="NCBI Taxonomy" id="3029084"/>
    <lineage>
        <taxon>Bacteria</taxon>
        <taxon>Thermotogati</taxon>
        <taxon>Synergistota</taxon>
        <taxon>Synergistia</taxon>
        <taxon>Synergistales</taxon>
        <taxon>Aminithiophilaceae</taxon>
        <taxon>Aminithiophilus</taxon>
    </lineage>
</organism>
<dbReference type="InterPro" id="IPR004839">
    <property type="entry name" value="Aminotransferase_I/II_large"/>
</dbReference>
<dbReference type="CDD" id="cd00609">
    <property type="entry name" value="AAT_like"/>
    <property type="match status" value="1"/>
</dbReference>
<protein>
    <recommendedName>
        <fullName evidence="11">Histidinol-phosphate aminotransferase</fullName>
        <ecNumber evidence="11">2.6.1.9</ecNumber>
    </recommendedName>
    <alternativeName>
        <fullName evidence="11">Imidazole acetol-phosphate transaminase</fullName>
    </alternativeName>
</protein>
<dbReference type="PANTHER" id="PTHR43643:SF6">
    <property type="entry name" value="HISTIDINOL-PHOSPHATE AMINOTRANSFERASE"/>
    <property type="match status" value="1"/>
</dbReference>
<evidence type="ECO:0000256" key="1">
    <source>
        <dbReference type="ARBA" id="ARBA00001933"/>
    </source>
</evidence>